<evidence type="ECO:0000313" key="2">
    <source>
        <dbReference type="EMBL" id="GAF75121.1"/>
    </source>
</evidence>
<feature type="compositionally biased region" description="Basic residues" evidence="1">
    <location>
        <begin position="20"/>
        <end position="32"/>
    </location>
</feature>
<sequence length="55" mass="6428">VSQVGKSSLVIVMITVRYPPPKRPKAKNRGTTRRYEDRPPKKSKIIQHEILRLME</sequence>
<organism evidence="2">
    <name type="scientific">marine sediment metagenome</name>
    <dbReference type="NCBI Taxonomy" id="412755"/>
    <lineage>
        <taxon>unclassified sequences</taxon>
        <taxon>metagenomes</taxon>
        <taxon>ecological metagenomes</taxon>
    </lineage>
</organism>
<feature type="region of interest" description="Disordered" evidence="1">
    <location>
        <begin position="19"/>
        <end position="47"/>
    </location>
</feature>
<feature type="non-terminal residue" evidence="2">
    <location>
        <position position="1"/>
    </location>
</feature>
<proteinExistence type="predicted"/>
<protein>
    <submittedName>
        <fullName evidence="2">Uncharacterized protein</fullName>
    </submittedName>
</protein>
<accession>X0SJ29</accession>
<name>X0SJ29_9ZZZZ</name>
<comment type="caution">
    <text evidence="2">The sequence shown here is derived from an EMBL/GenBank/DDBJ whole genome shotgun (WGS) entry which is preliminary data.</text>
</comment>
<evidence type="ECO:0000256" key="1">
    <source>
        <dbReference type="SAM" id="MobiDB-lite"/>
    </source>
</evidence>
<dbReference type="EMBL" id="BARS01001691">
    <property type="protein sequence ID" value="GAF75121.1"/>
    <property type="molecule type" value="Genomic_DNA"/>
</dbReference>
<gene>
    <name evidence="2" type="ORF">S01H1_03172</name>
</gene>
<dbReference type="AlphaFoldDB" id="X0SJ29"/>
<reference evidence="2" key="1">
    <citation type="journal article" date="2014" name="Front. Microbiol.">
        <title>High frequency of phylogenetically diverse reductive dehalogenase-homologous genes in deep subseafloor sedimentary metagenomes.</title>
        <authorList>
            <person name="Kawai M."/>
            <person name="Futagami T."/>
            <person name="Toyoda A."/>
            <person name="Takaki Y."/>
            <person name="Nishi S."/>
            <person name="Hori S."/>
            <person name="Arai W."/>
            <person name="Tsubouchi T."/>
            <person name="Morono Y."/>
            <person name="Uchiyama I."/>
            <person name="Ito T."/>
            <person name="Fujiyama A."/>
            <person name="Inagaki F."/>
            <person name="Takami H."/>
        </authorList>
    </citation>
    <scope>NUCLEOTIDE SEQUENCE</scope>
    <source>
        <strain evidence="2">Expedition CK06-06</strain>
    </source>
</reference>
<feature type="compositionally biased region" description="Basic and acidic residues" evidence="1">
    <location>
        <begin position="33"/>
        <end position="47"/>
    </location>
</feature>